<proteinExistence type="inferred from homology"/>
<sequence length="291" mass="32765">MELEKYKVLLKAIETQSLSSAASELGYSISGISRIIHSLEKELEIDLLERSRDGVLPSSECKKLLPSIKDFVKAGELVLSQAKNITNVPVKIRIGVAHLRIYSWLMTSLISYKKENKEMDVDLIYGTSSILAKQVEQGQLHFAIISKREGDFKWDLLWMDEAVAWVPASNELSVKESIPLSAYEKESCVFPFLSEETDYSLIFNKYKINPNVQIVTSDEYATYSVVESGLGISINLRISSLIENKKLKVISLNPKIYLPIGIAYSNELSKEAKKIMNDLQSSCKLFIKNAD</sequence>
<evidence type="ECO:0000256" key="3">
    <source>
        <dbReference type="ARBA" id="ARBA00023125"/>
    </source>
</evidence>
<reference evidence="6 7" key="1">
    <citation type="submission" date="2019-08" db="EMBL/GenBank/DDBJ databases">
        <title>In-depth cultivation of the pig gut microbiome towards novel bacterial diversity and tailored functional studies.</title>
        <authorList>
            <person name="Wylensek D."/>
            <person name="Hitch T.C.A."/>
            <person name="Clavel T."/>
        </authorList>
    </citation>
    <scope>NUCLEOTIDE SEQUENCE [LARGE SCALE GENOMIC DNA]</scope>
    <source>
        <strain evidence="6 7">LKV-178-WT-2G</strain>
    </source>
</reference>
<dbReference type="Pfam" id="PF00126">
    <property type="entry name" value="HTH_1"/>
    <property type="match status" value="1"/>
</dbReference>
<dbReference type="PANTHER" id="PTHR30126">
    <property type="entry name" value="HTH-TYPE TRANSCRIPTIONAL REGULATOR"/>
    <property type="match status" value="1"/>
</dbReference>
<gene>
    <name evidence="6" type="ORF">FYJ50_09545</name>
</gene>
<dbReference type="SUPFAM" id="SSF46785">
    <property type="entry name" value="Winged helix' DNA-binding domain"/>
    <property type="match status" value="1"/>
</dbReference>
<dbReference type="Gene3D" id="1.10.10.10">
    <property type="entry name" value="Winged helix-like DNA-binding domain superfamily/Winged helix DNA-binding domain"/>
    <property type="match status" value="1"/>
</dbReference>
<dbReference type="InterPro" id="IPR005119">
    <property type="entry name" value="LysR_subst-bd"/>
</dbReference>
<keyword evidence="7" id="KW-1185">Reference proteome</keyword>
<dbReference type="PANTHER" id="PTHR30126:SF40">
    <property type="entry name" value="HTH-TYPE TRANSCRIPTIONAL REGULATOR GLTR"/>
    <property type="match status" value="1"/>
</dbReference>
<evidence type="ECO:0000256" key="4">
    <source>
        <dbReference type="ARBA" id="ARBA00023163"/>
    </source>
</evidence>
<evidence type="ECO:0000313" key="6">
    <source>
        <dbReference type="EMBL" id="MSS02327.1"/>
    </source>
</evidence>
<dbReference type="AlphaFoldDB" id="A0A7X2T4C3"/>
<dbReference type="Pfam" id="PF03466">
    <property type="entry name" value="LysR_substrate"/>
    <property type="match status" value="1"/>
</dbReference>
<comment type="caution">
    <text evidence="6">The sequence shown here is derived from an EMBL/GenBank/DDBJ whole genome shotgun (WGS) entry which is preliminary data.</text>
</comment>
<protein>
    <submittedName>
        <fullName evidence="6">LysR family transcriptional regulator</fullName>
    </submittedName>
</protein>
<dbReference type="EMBL" id="VUMM01000027">
    <property type="protein sequence ID" value="MSS02327.1"/>
    <property type="molecule type" value="Genomic_DNA"/>
</dbReference>
<comment type="similarity">
    <text evidence="1">Belongs to the LysR transcriptional regulatory family.</text>
</comment>
<name>A0A7X2T4C3_9FIRM</name>
<organism evidence="6 7">
    <name type="scientific">Floccifex porci</name>
    <dbReference type="NCBI Taxonomy" id="2606629"/>
    <lineage>
        <taxon>Bacteria</taxon>
        <taxon>Bacillati</taxon>
        <taxon>Bacillota</taxon>
        <taxon>Erysipelotrichia</taxon>
        <taxon>Erysipelotrichales</taxon>
        <taxon>Erysipelotrichaceae</taxon>
        <taxon>Floccifex</taxon>
    </lineage>
</organism>
<dbReference type="InterPro" id="IPR000847">
    <property type="entry name" value="LysR_HTH_N"/>
</dbReference>
<keyword evidence="3" id="KW-0238">DNA-binding</keyword>
<evidence type="ECO:0000313" key="7">
    <source>
        <dbReference type="Proteomes" id="UP000470082"/>
    </source>
</evidence>
<evidence type="ECO:0000259" key="5">
    <source>
        <dbReference type="PROSITE" id="PS50931"/>
    </source>
</evidence>
<dbReference type="PROSITE" id="PS50931">
    <property type="entry name" value="HTH_LYSR"/>
    <property type="match status" value="1"/>
</dbReference>
<dbReference type="CDD" id="cd05466">
    <property type="entry name" value="PBP2_LTTR_substrate"/>
    <property type="match status" value="1"/>
</dbReference>
<keyword evidence="2" id="KW-0805">Transcription regulation</keyword>
<dbReference type="GO" id="GO:0003700">
    <property type="term" value="F:DNA-binding transcription factor activity"/>
    <property type="evidence" value="ECO:0007669"/>
    <property type="project" value="InterPro"/>
</dbReference>
<accession>A0A7X2T4C3</accession>
<keyword evidence="4" id="KW-0804">Transcription</keyword>
<dbReference type="GO" id="GO:0000976">
    <property type="term" value="F:transcription cis-regulatory region binding"/>
    <property type="evidence" value="ECO:0007669"/>
    <property type="project" value="TreeGrafter"/>
</dbReference>
<dbReference type="InterPro" id="IPR036388">
    <property type="entry name" value="WH-like_DNA-bd_sf"/>
</dbReference>
<evidence type="ECO:0000256" key="1">
    <source>
        <dbReference type="ARBA" id="ARBA00009437"/>
    </source>
</evidence>
<dbReference type="SUPFAM" id="SSF53850">
    <property type="entry name" value="Periplasmic binding protein-like II"/>
    <property type="match status" value="1"/>
</dbReference>
<dbReference type="InterPro" id="IPR036390">
    <property type="entry name" value="WH_DNA-bd_sf"/>
</dbReference>
<evidence type="ECO:0000256" key="2">
    <source>
        <dbReference type="ARBA" id="ARBA00023015"/>
    </source>
</evidence>
<dbReference type="Gene3D" id="3.40.190.10">
    <property type="entry name" value="Periplasmic binding protein-like II"/>
    <property type="match status" value="2"/>
</dbReference>
<dbReference type="Proteomes" id="UP000470082">
    <property type="component" value="Unassembled WGS sequence"/>
</dbReference>
<dbReference type="RefSeq" id="WP_154461423.1">
    <property type="nucleotide sequence ID" value="NZ_VUMM01000027.1"/>
</dbReference>
<feature type="domain" description="HTH lysR-type" evidence="5">
    <location>
        <begin position="1"/>
        <end position="58"/>
    </location>
</feature>